<feature type="region of interest" description="Disordered" evidence="6">
    <location>
        <begin position="1"/>
        <end position="69"/>
    </location>
</feature>
<keyword evidence="3" id="KW-0677">Repeat</keyword>
<evidence type="ECO:0000313" key="9">
    <source>
        <dbReference type="Proteomes" id="UP001159364"/>
    </source>
</evidence>
<dbReference type="InterPro" id="IPR027417">
    <property type="entry name" value="P-loop_NTPase"/>
</dbReference>
<dbReference type="InterPro" id="IPR000225">
    <property type="entry name" value="Armadillo"/>
</dbReference>
<dbReference type="AlphaFoldDB" id="A0AAV8T4R0"/>
<dbReference type="PROSITE" id="PS50096">
    <property type="entry name" value="IQ"/>
    <property type="match status" value="5"/>
</dbReference>
<reference evidence="8 9" key="1">
    <citation type="submission" date="2021-09" db="EMBL/GenBank/DDBJ databases">
        <title>Genomic insights and catalytic innovation underlie evolution of tropane alkaloids biosynthesis.</title>
        <authorList>
            <person name="Wang Y.-J."/>
            <person name="Tian T."/>
            <person name="Huang J.-P."/>
            <person name="Huang S.-X."/>
        </authorList>
    </citation>
    <scope>NUCLEOTIDE SEQUENCE [LARGE SCALE GENOMIC DNA]</scope>
    <source>
        <strain evidence="8">KIB-2018</strain>
        <tissue evidence="8">Leaf</tissue>
    </source>
</reference>
<evidence type="ECO:0000256" key="4">
    <source>
        <dbReference type="ARBA" id="ARBA00022860"/>
    </source>
</evidence>
<dbReference type="InterPro" id="IPR016024">
    <property type="entry name" value="ARM-type_fold"/>
</dbReference>
<dbReference type="PROSITE" id="PS50021">
    <property type="entry name" value="CH"/>
    <property type="match status" value="1"/>
</dbReference>
<dbReference type="InterPro" id="IPR001715">
    <property type="entry name" value="CH_dom"/>
</dbReference>
<gene>
    <name evidence="8" type="ORF">K2173_004567</name>
</gene>
<dbReference type="SMART" id="SM00015">
    <property type="entry name" value="IQ"/>
    <property type="match status" value="7"/>
</dbReference>
<keyword evidence="9" id="KW-1185">Reference proteome</keyword>
<evidence type="ECO:0000256" key="5">
    <source>
        <dbReference type="SAM" id="Coils"/>
    </source>
</evidence>
<dbReference type="Pfam" id="PF00307">
    <property type="entry name" value="CH"/>
    <property type="match status" value="1"/>
</dbReference>
<feature type="coiled-coil region" evidence="5">
    <location>
        <begin position="1231"/>
        <end position="1278"/>
    </location>
</feature>
<sequence>MGGGEPTCPPSSSLLKDISNFKTPKRTPRSSVFTSPCPQHFFTASKETPRSSSSFLRRHHRCSKHKTDTSRRLKAFEVEQSLSSRKVQIQKEKSLKSLSKSLTTWLNFLFESPKSCGCAVIMNEDPNVAPSGLGKREGGLCSGTVGVDAMWRCPKRQRDSDWLGGHDVESKLEGSFLNAKQHGVLNNLLKDVCSFDDLMQRLQVYLSLGSCKEIFDIMSRVLKSIDEGRLKMKAHCPIITDLGIKEKAVGILMCYNPIWLRIGLHIIFGGCSLLPDGDVNSDKELAFLKMVIEKQFFSHTGLAKAYAYNKMVDGLYRPGYYENLGNIILKRFLLLVLILDRAKSQSTLPLKYGIDGIDGGSPLLFAVQSCIKSSRQVINDFLSSDVMHGEGNLLAHLVVVGYKVSYAQCSLLEYDFSVTDMFLDLQDGIRLCRAIQLLQNDSSILTKMVVPSDTRKKKLANCGLALQYLKHAGVKLHDEDGMMVTEDDIANGDKELTLSLLWNMFLHLQVPLLINKTNLVEEVLKIQGTYVEILNVECFCSSPLELLLKWIQAICEKYNYKIDGFSTLVDGKAIWCLLDYYFLKKLCCSRSRKDTPESSVEESFVSADDYLDAFYTFILSQKLTRLLGNFPEVLQISDMLEHSGAVCEQSVLILLVFLSSKLTEKKAMDQLNFHKVLGCDCQSPERRHYIGRYFVCSKALLGQQETKGDNTEDAAEKFKAIKAWWQDMAERNSQLIEKPAVTTSKINSTENLSTNIQKERFKQSEIAEQCGKYIVERHNFVKLRRSAVLIQQAARIWMGRRRCKASNGNHNAAIPDTANAAIVIQRSFRAWLARSSYHQNLAATKIQNHYRGWSLRKKFLCLKQATTRIQNYFRCLRRWRACEQQRVATRSAIIIQCHLRGWIIRRETSMRRHLIILLQRYCCAWLKRKSFLLLKEAAVNIQSAIRCFNSWNALCSKKSDVIRVQQFVRGQVTQNKLLGTFHFEETATSCSNFESSIDLCQRFDLKTILSSVLKLQWWWRSTLQLKQRTKFTIVIQSHVRGWFGRQKAIRHRKLIVVIQSYWRGYLVRKESRGQLLDLRSRMQNSAKNVDDSMRIINRLKMALAELQSKKRVTGILHICATLDHATQHSKKCCEELVDAGAIDKLLNQIRSVSRSIPDQEVLKHALSTLRNITCYPHLTDALINGHRSVEIILWELLRNKEEGYFLASEILKKICLRYEGVNAMHKSPALLKRLHSLVEELTRKAATEKRNPRAVAGRENTERRLTEATELLKLITES</sequence>
<evidence type="ECO:0000256" key="1">
    <source>
        <dbReference type="ARBA" id="ARBA00004496"/>
    </source>
</evidence>
<evidence type="ECO:0000256" key="3">
    <source>
        <dbReference type="ARBA" id="ARBA00022737"/>
    </source>
</evidence>
<evidence type="ECO:0000259" key="7">
    <source>
        <dbReference type="PROSITE" id="PS50021"/>
    </source>
</evidence>
<dbReference type="GO" id="GO:0000278">
    <property type="term" value="P:mitotic cell cycle"/>
    <property type="evidence" value="ECO:0007669"/>
    <property type="project" value="TreeGrafter"/>
</dbReference>
<proteinExistence type="predicted"/>
<dbReference type="Pfam" id="PF00612">
    <property type="entry name" value="IQ"/>
    <property type="match status" value="5"/>
</dbReference>
<comment type="caution">
    <text evidence="8">The sequence shown here is derived from an EMBL/GenBank/DDBJ whole genome shotgun (WGS) entry which is preliminary data.</text>
</comment>
<dbReference type="GO" id="GO:0005737">
    <property type="term" value="C:cytoplasm"/>
    <property type="evidence" value="ECO:0007669"/>
    <property type="project" value="UniProtKB-SubCell"/>
</dbReference>
<dbReference type="InterPro" id="IPR000048">
    <property type="entry name" value="IQ_motif_EF-hand-BS"/>
</dbReference>
<dbReference type="SUPFAM" id="SSF47576">
    <property type="entry name" value="Calponin-homology domain, CH-domain"/>
    <property type="match status" value="1"/>
</dbReference>
<dbReference type="GO" id="GO:0005516">
    <property type="term" value="F:calmodulin binding"/>
    <property type="evidence" value="ECO:0007669"/>
    <property type="project" value="UniProtKB-KW"/>
</dbReference>
<dbReference type="Proteomes" id="UP001159364">
    <property type="component" value="Linkage Group LG06"/>
</dbReference>
<dbReference type="SMART" id="SM00185">
    <property type="entry name" value="ARM"/>
    <property type="match status" value="1"/>
</dbReference>
<dbReference type="InterPro" id="IPR036872">
    <property type="entry name" value="CH_dom_sf"/>
</dbReference>
<feature type="domain" description="Calponin-homology (CH)" evidence="7">
    <location>
        <begin position="387"/>
        <end position="509"/>
    </location>
</feature>
<protein>
    <recommendedName>
        <fullName evidence="7">Calponin-homology (CH) domain-containing protein</fullName>
    </recommendedName>
</protein>
<dbReference type="GO" id="GO:0000922">
    <property type="term" value="C:spindle pole"/>
    <property type="evidence" value="ECO:0007669"/>
    <property type="project" value="TreeGrafter"/>
</dbReference>
<dbReference type="Gene3D" id="1.25.10.10">
    <property type="entry name" value="Leucine-rich Repeat Variant"/>
    <property type="match status" value="1"/>
</dbReference>
<dbReference type="GO" id="GO:0051295">
    <property type="term" value="P:establishment of meiotic spindle localization"/>
    <property type="evidence" value="ECO:0007669"/>
    <property type="project" value="TreeGrafter"/>
</dbReference>
<name>A0AAV8T4R0_9ROSI</name>
<dbReference type="Gene3D" id="1.10.418.10">
    <property type="entry name" value="Calponin-like domain"/>
    <property type="match status" value="2"/>
</dbReference>
<dbReference type="Gene3D" id="1.20.5.190">
    <property type="match status" value="3"/>
</dbReference>
<dbReference type="InterPro" id="IPR011989">
    <property type="entry name" value="ARM-like"/>
</dbReference>
<keyword evidence="5" id="KW-0175">Coiled coil</keyword>
<dbReference type="CDD" id="cd21223">
    <property type="entry name" value="CH_ASPM_rpt1"/>
    <property type="match status" value="1"/>
</dbReference>
<dbReference type="PANTHER" id="PTHR22706:SF1">
    <property type="entry name" value="ASSEMBLY FACTOR FOR SPINDLE MICROTUBULES"/>
    <property type="match status" value="1"/>
</dbReference>
<dbReference type="InterPro" id="IPR051185">
    <property type="entry name" value="ASPM"/>
</dbReference>
<evidence type="ECO:0000256" key="2">
    <source>
        <dbReference type="ARBA" id="ARBA00022490"/>
    </source>
</evidence>
<accession>A0AAV8T4R0</accession>
<evidence type="ECO:0000313" key="8">
    <source>
        <dbReference type="EMBL" id="KAJ8761757.1"/>
    </source>
</evidence>
<dbReference type="PANTHER" id="PTHR22706">
    <property type="entry name" value="ASSEMBLY FACTOR FOR SPINDLE MICROTUBULES"/>
    <property type="match status" value="1"/>
</dbReference>
<dbReference type="SUPFAM" id="SSF48371">
    <property type="entry name" value="ARM repeat"/>
    <property type="match status" value="1"/>
</dbReference>
<dbReference type="GO" id="GO:0007051">
    <property type="term" value="P:spindle organization"/>
    <property type="evidence" value="ECO:0007669"/>
    <property type="project" value="TreeGrafter"/>
</dbReference>
<dbReference type="SUPFAM" id="SSF52540">
    <property type="entry name" value="P-loop containing nucleoside triphosphate hydrolases"/>
    <property type="match status" value="2"/>
</dbReference>
<keyword evidence="4" id="KW-0112">Calmodulin-binding</keyword>
<dbReference type="EMBL" id="JAIWQS010000006">
    <property type="protein sequence ID" value="KAJ8761757.1"/>
    <property type="molecule type" value="Genomic_DNA"/>
</dbReference>
<organism evidence="8 9">
    <name type="scientific">Erythroxylum novogranatense</name>
    <dbReference type="NCBI Taxonomy" id="1862640"/>
    <lineage>
        <taxon>Eukaryota</taxon>
        <taxon>Viridiplantae</taxon>
        <taxon>Streptophyta</taxon>
        <taxon>Embryophyta</taxon>
        <taxon>Tracheophyta</taxon>
        <taxon>Spermatophyta</taxon>
        <taxon>Magnoliopsida</taxon>
        <taxon>eudicotyledons</taxon>
        <taxon>Gunneridae</taxon>
        <taxon>Pentapetalae</taxon>
        <taxon>rosids</taxon>
        <taxon>fabids</taxon>
        <taxon>Malpighiales</taxon>
        <taxon>Erythroxylaceae</taxon>
        <taxon>Erythroxylum</taxon>
    </lineage>
</organism>
<comment type="subcellular location">
    <subcellularLocation>
        <location evidence="1">Cytoplasm</location>
    </subcellularLocation>
</comment>
<keyword evidence="2" id="KW-0963">Cytoplasm</keyword>
<evidence type="ECO:0000256" key="6">
    <source>
        <dbReference type="SAM" id="MobiDB-lite"/>
    </source>
</evidence>